<dbReference type="GO" id="GO:0016987">
    <property type="term" value="F:sigma factor activity"/>
    <property type="evidence" value="ECO:0007669"/>
    <property type="project" value="UniProtKB-KW"/>
</dbReference>
<proteinExistence type="inferred from homology"/>
<keyword evidence="5" id="KW-0804">Transcription</keyword>
<dbReference type="CDD" id="cd06171">
    <property type="entry name" value="Sigma70_r4"/>
    <property type="match status" value="1"/>
</dbReference>
<dbReference type="RefSeq" id="WP_146815215.1">
    <property type="nucleotide sequence ID" value="NZ_BJYA01000004.1"/>
</dbReference>
<dbReference type="NCBIfam" id="TIGR02937">
    <property type="entry name" value="sigma70-ECF"/>
    <property type="match status" value="1"/>
</dbReference>
<keyword evidence="4" id="KW-0238">DNA-binding</keyword>
<dbReference type="OrthoDB" id="9782703at2"/>
<dbReference type="PANTHER" id="PTHR43133:SF51">
    <property type="entry name" value="RNA POLYMERASE SIGMA FACTOR"/>
    <property type="match status" value="1"/>
</dbReference>
<dbReference type="Proteomes" id="UP000321440">
    <property type="component" value="Unassembled WGS sequence"/>
</dbReference>
<sequence length="165" mass="19673">MGKKRDEERFINVVQAFRHDLYKTAYAFLKSEEAALEAVQEVTFRAFKKRKQLRETQYTKTWLIRIMINYCQDVLRKNARFVQTVYEDNDREADFSEQLLLDWAIQELDSKEQTLIFLKYFHGYTYTELSHYYGVAEGTLKSRIHVCLEKLRQTLSEKGGYQNGS</sequence>
<evidence type="ECO:0000313" key="9">
    <source>
        <dbReference type="Proteomes" id="UP000321440"/>
    </source>
</evidence>
<dbReference type="GO" id="GO:0003677">
    <property type="term" value="F:DNA binding"/>
    <property type="evidence" value="ECO:0007669"/>
    <property type="project" value="UniProtKB-KW"/>
</dbReference>
<dbReference type="Gene3D" id="1.10.1740.10">
    <property type="match status" value="1"/>
</dbReference>
<dbReference type="PANTHER" id="PTHR43133">
    <property type="entry name" value="RNA POLYMERASE ECF-TYPE SIGMA FACTO"/>
    <property type="match status" value="1"/>
</dbReference>
<dbReference type="InterPro" id="IPR036388">
    <property type="entry name" value="WH-like_DNA-bd_sf"/>
</dbReference>
<evidence type="ECO:0000256" key="5">
    <source>
        <dbReference type="ARBA" id="ARBA00023163"/>
    </source>
</evidence>
<evidence type="ECO:0000256" key="1">
    <source>
        <dbReference type="ARBA" id="ARBA00010641"/>
    </source>
</evidence>
<dbReference type="GO" id="GO:0006352">
    <property type="term" value="P:DNA-templated transcription initiation"/>
    <property type="evidence" value="ECO:0007669"/>
    <property type="project" value="InterPro"/>
</dbReference>
<feature type="domain" description="RNA polymerase sigma-70 region 2" evidence="6">
    <location>
        <begin position="14"/>
        <end position="80"/>
    </location>
</feature>
<evidence type="ECO:0000313" key="8">
    <source>
        <dbReference type="EMBL" id="GEN45346.1"/>
    </source>
</evidence>
<gene>
    <name evidence="8" type="ORF">AHA02nite_11220</name>
</gene>
<dbReference type="Pfam" id="PF04542">
    <property type="entry name" value="Sigma70_r2"/>
    <property type="match status" value="1"/>
</dbReference>
<evidence type="ECO:0000256" key="3">
    <source>
        <dbReference type="ARBA" id="ARBA00023082"/>
    </source>
</evidence>
<dbReference type="InterPro" id="IPR013324">
    <property type="entry name" value="RNA_pol_sigma_r3/r4-like"/>
</dbReference>
<keyword evidence="2" id="KW-0805">Transcription regulation</keyword>
<accession>A0A511W2P0</accession>
<organism evidence="8 9">
    <name type="scientific">Alkalibacillus haloalkaliphilus</name>
    <dbReference type="NCBI Taxonomy" id="94136"/>
    <lineage>
        <taxon>Bacteria</taxon>
        <taxon>Bacillati</taxon>
        <taxon>Bacillota</taxon>
        <taxon>Bacilli</taxon>
        <taxon>Bacillales</taxon>
        <taxon>Bacillaceae</taxon>
        <taxon>Alkalibacillus</taxon>
    </lineage>
</organism>
<comment type="caution">
    <text evidence="8">The sequence shown here is derived from an EMBL/GenBank/DDBJ whole genome shotgun (WGS) entry which is preliminary data.</text>
</comment>
<dbReference type="InterPro" id="IPR007627">
    <property type="entry name" value="RNA_pol_sigma70_r2"/>
</dbReference>
<keyword evidence="3" id="KW-0731">Sigma factor</keyword>
<dbReference type="InterPro" id="IPR039425">
    <property type="entry name" value="RNA_pol_sigma-70-like"/>
</dbReference>
<dbReference type="InterPro" id="IPR007630">
    <property type="entry name" value="RNA_pol_sigma70_r4"/>
</dbReference>
<protein>
    <submittedName>
        <fullName evidence="8">RNA polymerase subunit sigma-24</fullName>
    </submittedName>
</protein>
<dbReference type="SUPFAM" id="SSF88946">
    <property type="entry name" value="Sigma2 domain of RNA polymerase sigma factors"/>
    <property type="match status" value="1"/>
</dbReference>
<dbReference type="InterPro" id="IPR013325">
    <property type="entry name" value="RNA_pol_sigma_r2"/>
</dbReference>
<dbReference type="AlphaFoldDB" id="A0A511W2P0"/>
<evidence type="ECO:0000259" key="7">
    <source>
        <dbReference type="Pfam" id="PF04545"/>
    </source>
</evidence>
<dbReference type="Pfam" id="PF04545">
    <property type="entry name" value="Sigma70_r4"/>
    <property type="match status" value="1"/>
</dbReference>
<evidence type="ECO:0000259" key="6">
    <source>
        <dbReference type="Pfam" id="PF04542"/>
    </source>
</evidence>
<reference evidence="8 9" key="1">
    <citation type="submission" date="2019-07" db="EMBL/GenBank/DDBJ databases">
        <title>Whole genome shotgun sequence of Alkalibacillus haloalkaliphilus NBRC 103110.</title>
        <authorList>
            <person name="Hosoyama A."/>
            <person name="Uohara A."/>
            <person name="Ohji S."/>
            <person name="Ichikawa N."/>
        </authorList>
    </citation>
    <scope>NUCLEOTIDE SEQUENCE [LARGE SCALE GENOMIC DNA]</scope>
    <source>
        <strain evidence="8 9">NBRC 103110</strain>
    </source>
</reference>
<keyword evidence="9" id="KW-1185">Reference proteome</keyword>
<feature type="domain" description="RNA polymerase sigma-70 region 4" evidence="7">
    <location>
        <begin position="104"/>
        <end position="153"/>
    </location>
</feature>
<dbReference type="Gene3D" id="1.10.10.10">
    <property type="entry name" value="Winged helix-like DNA-binding domain superfamily/Winged helix DNA-binding domain"/>
    <property type="match status" value="1"/>
</dbReference>
<comment type="similarity">
    <text evidence="1">Belongs to the sigma-70 factor family. ECF subfamily.</text>
</comment>
<evidence type="ECO:0000256" key="2">
    <source>
        <dbReference type="ARBA" id="ARBA00023015"/>
    </source>
</evidence>
<dbReference type="SUPFAM" id="SSF88659">
    <property type="entry name" value="Sigma3 and sigma4 domains of RNA polymerase sigma factors"/>
    <property type="match status" value="1"/>
</dbReference>
<dbReference type="EMBL" id="BJYA01000004">
    <property type="protein sequence ID" value="GEN45346.1"/>
    <property type="molecule type" value="Genomic_DNA"/>
</dbReference>
<evidence type="ECO:0000256" key="4">
    <source>
        <dbReference type="ARBA" id="ARBA00023125"/>
    </source>
</evidence>
<name>A0A511W2P0_9BACI</name>
<dbReference type="InterPro" id="IPR014284">
    <property type="entry name" value="RNA_pol_sigma-70_dom"/>
</dbReference>